<comment type="caution">
    <text evidence="5">The sequence shown here is derived from an EMBL/GenBank/DDBJ whole genome shotgun (WGS) entry which is preliminary data.</text>
</comment>
<dbReference type="Pfam" id="PF00753">
    <property type="entry name" value="Lactamase_B"/>
    <property type="match status" value="1"/>
</dbReference>
<name>A0A4U0FBL5_9BACL</name>
<dbReference type="SMART" id="SM00849">
    <property type="entry name" value="Lactamase_B"/>
    <property type="match status" value="1"/>
</dbReference>
<feature type="domain" description="Metallo-beta-lactamase" evidence="4">
    <location>
        <begin position="20"/>
        <end position="213"/>
    </location>
</feature>
<evidence type="ECO:0000313" key="5">
    <source>
        <dbReference type="EMBL" id="TJY42243.1"/>
    </source>
</evidence>
<dbReference type="PANTHER" id="PTHR42951:SF9">
    <property type="entry name" value="METAL-DEPENDENT HYDROLASE"/>
    <property type="match status" value="1"/>
</dbReference>
<organism evidence="5 6">
    <name type="scientific">Cohnella pontilimi</name>
    <dbReference type="NCBI Taxonomy" id="2564100"/>
    <lineage>
        <taxon>Bacteria</taxon>
        <taxon>Bacillati</taxon>
        <taxon>Bacillota</taxon>
        <taxon>Bacilli</taxon>
        <taxon>Bacillales</taxon>
        <taxon>Paenibacillaceae</taxon>
        <taxon>Cohnella</taxon>
    </lineage>
</organism>
<comment type="catalytic activity">
    <reaction evidence="1">
        <text>3',5'-cyclic CMP + H2O = CMP + H(+)</text>
        <dbReference type="Rhea" id="RHEA:72675"/>
        <dbReference type="ChEBI" id="CHEBI:15377"/>
        <dbReference type="ChEBI" id="CHEBI:15378"/>
        <dbReference type="ChEBI" id="CHEBI:58003"/>
        <dbReference type="ChEBI" id="CHEBI:60377"/>
    </reaction>
    <physiologicalReaction direction="left-to-right" evidence="1">
        <dbReference type="Rhea" id="RHEA:72676"/>
    </physiologicalReaction>
</comment>
<comment type="catalytic activity">
    <reaction evidence="3">
        <text>3',5'-cyclic UMP + H2O = UMP + H(+)</text>
        <dbReference type="Rhea" id="RHEA:70575"/>
        <dbReference type="ChEBI" id="CHEBI:15377"/>
        <dbReference type="ChEBI" id="CHEBI:15378"/>
        <dbReference type="ChEBI" id="CHEBI:57865"/>
        <dbReference type="ChEBI" id="CHEBI:184387"/>
    </reaction>
    <physiologicalReaction direction="left-to-right" evidence="3">
        <dbReference type="Rhea" id="RHEA:70576"/>
    </physiologicalReaction>
</comment>
<comment type="function">
    <text evidence="2">Counteracts the endogenous Pycsar antiviral defense system. Phosphodiesterase that enables metal-dependent hydrolysis of host cyclic nucleotide Pycsar defense signals such as cCMP and cUMP.</text>
</comment>
<protein>
    <submittedName>
        <fullName evidence="5">MBL fold metallo-hydrolase</fullName>
    </submittedName>
</protein>
<dbReference type="GO" id="GO:0016787">
    <property type="term" value="F:hydrolase activity"/>
    <property type="evidence" value="ECO:0007669"/>
    <property type="project" value="UniProtKB-KW"/>
</dbReference>
<reference evidence="5 6" key="1">
    <citation type="submission" date="2019-04" db="EMBL/GenBank/DDBJ databases">
        <title>Cohnella sp. nov., isolated from soil.</title>
        <authorList>
            <person name="Kim W."/>
        </authorList>
    </citation>
    <scope>NUCLEOTIDE SEQUENCE [LARGE SCALE GENOMIC DNA]</scope>
    <source>
        <strain evidence="5 6">CAU 1483</strain>
    </source>
</reference>
<dbReference type="Gene3D" id="3.60.15.10">
    <property type="entry name" value="Ribonuclease Z/Hydroxyacylglutathione hydrolase-like"/>
    <property type="match status" value="1"/>
</dbReference>
<keyword evidence="5" id="KW-0378">Hydrolase</keyword>
<dbReference type="EMBL" id="SUPK01000004">
    <property type="protein sequence ID" value="TJY42243.1"/>
    <property type="molecule type" value="Genomic_DNA"/>
</dbReference>
<evidence type="ECO:0000259" key="4">
    <source>
        <dbReference type="SMART" id="SM00849"/>
    </source>
</evidence>
<sequence length="239" mass="25733">MRTIQKGQVYQLTFIPRMFPVNCYIVEEDDGLTLIDAALPYSAQGILQAARKIGKPITRIVLTHAHDDHVGALDKLKAALPEAKVYISRRDSRLLAGDKSLDPGEPDTPIRGAVPAKLKTKQADQLLEDGDRVGSLLAVTAPGHTPGLMAFYDTRSGTLIAGDAFQTRGGIAVAGKVKPWFPFPAFGTWDKATALASAKKLRDLSPTLLAVGHGKMIEKPAQAMDRAIQEAEQSLAANR</sequence>
<evidence type="ECO:0000256" key="1">
    <source>
        <dbReference type="ARBA" id="ARBA00034221"/>
    </source>
</evidence>
<dbReference type="CDD" id="cd07721">
    <property type="entry name" value="yflN-like_MBL-fold"/>
    <property type="match status" value="1"/>
</dbReference>
<dbReference type="InterPro" id="IPR050855">
    <property type="entry name" value="NDM-1-like"/>
</dbReference>
<proteinExistence type="predicted"/>
<dbReference type="OrthoDB" id="9802248at2"/>
<evidence type="ECO:0000256" key="2">
    <source>
        <dbReference type="ARBA" id="ARBA00034301"/>
    </source>
</evidence>
<keyword evidence="6" id="KW-1185">Reference proteome</keyword>
<dbReference type="RefSeq" id="WP_136777498.1">
    <property type="nucleotide sequence ID" value="NZ_SUPK01000004.1"/>
</dbReference>
<evidence type="ECO:0000313" key="6">
    <source>
        <dbReference type="Proteomes" id="UP000309673"/>
    </source>
</evidence>
<gene>
    <name evidence="5" type="ORF">E5161_09555</name>
</gene>
<dbReference type="PANTHER" id="PTHR42951">
    <property type="entry name" value="METALLO-BETA-LACTAMASE DOMAIN-CONTAINING"/>
    <property type="match status" value="1"/>
</dbReference>
<dbReference type="Proteomes" id="UP000309673">
    <property type="component" value="Unassembled WGS sequence"/>
</dbReference>
<dbReference type="SUPFAM" id="SSF56281">
    <property type="entry name" value="Metallo-hydrolase/oxidoreductase"/>
    <property type="match status" value="1"/>
</dbReference>
<dbReference type="AlphaFoldDB" id="A0A4U0FBL5"/>
<accession>A0A4U0FBL5</accession>
<evidence type="ECO:0000256" key="3">
    <source>
        <dbReference type="ARBA" id="ARBA00048505"/>
    </source>
</evidence>
<dbReference type="InterPro" id="IPR036866">
    <property type="entry name" value="RibonucZ/Hydroxyglut_hydro"/>
</dbReference>
<dbReference type="InterPro" id="IPR001279">
    <property type="entry name" value="Metallo-B-lactamas"/>
</dbReference>